<dbReference type="CDD" id="cd00198">
    <property type="entry name" value="vWFA"/>
    <property type="match status" value="1"/>
</dbReference>
<accession>A0A127A0M9</accession>
<name>A0A127A0M9_9MICC</name>
<dbReference type="KEGG" id="satk:SA2016_2300"/>
<dbReference type="RefSeq" id="WP_066498127.1">
    <property type="nucleotide sequence ID" value="NZ_BJMO01000053.1"/>
</dbReference>
<dbReference type="PATRIC" id="fig|37927.3.peg.2368"/>
<dbReference type="Pfam" id="PF13519">
    <property type="entry name" value="VWA_2"/>
    <property type="match status" value="1"/>
</dbReference>
<evidence type="ECO:0000313" key="3">
    <source>
        <dbReference type="EMBL" id="AMM32969.1"/>
    </source>
</evidence>
<keyword evidence="1" id="KW-0472">Membrane</keyword>
<dbReference type="EMBL" id="CP014518">
    <property type="protein sequence ID" value="AMM32969.1"/>
    <property type="molecule type" value="Genomic_DNA"/>
</dbReference>
<dbReference type="SUPFAM" id="SSF53300">
    <property type="entry name" value="vWA-like"/>
    <property type="match status" value="1"/>
</dbReference>
<feature type="transmembrane region" description="Helical" evidence="1">
    <location>
        <begin position="6"/>
        <end position="28"/>
    </location>
</feature>
<feature type="domain" description="VWFA" evidence="2">
    <location>
        <begin position="72"/>
        <end position="259"/>
    </location>
</feature>
<evidence type="ECO:0000259" key="2">
    <source>
        <dbReference type="PROSITE" id="PS50234"/>
    </source>
</evidence>
<feature type="transmembrane region" description="Helical" evidence="1">
    <location>
        <begin position="40"/>
        <end position="59"/>
    </location>
</feature>
<keyword evidence="4" id="KW-1185">Reference proteome</keyword>
<dbReference type="AlphaFoldDB" id="A0A127A0M9"/>
<dbReference type="OrthoDB" id="9814325at2"/>
<proteinExistence type="predicted"/>
<dbReference type="STRING" id="37927.SA2016_2300"/>
<sequence length="331" mass="34614">MTVLPVIPWWAALAASALMLGGVGWAAWRAVAAGRPRTPWILRGLLALCLVAAVWRPGIPGAEAQGAASDVNVFFVVDLTTSSTAEDYGGRPRLDGMRADMEAIAERLGGAKFAVITFDTRGSVRMPLSADTSALEATAETLRPAYYVYSQGSSITAGADALRQRLEASAHGAPERQRVVFYLGDGEQTSATAPAPLGIDRGLVSGGAVLGYGTASGGRMRENAPDAKGEQPYLLDPSTGADAVSRIDEDALRGLAGQLGVPYVHRGPGDAVDAALVQAQPGTLRPTAESGLFGRFELYWVFALAAFGLTLAELVRSGRALLEILPVRRPG</sequence>
<evidence type="ECO:0000313" key="4">
    <source>
        <dbReference type="Proteomes" id="UP000070134"/>
    </source>
</evidence>
<dbReference type="Gene3D" id="3.40.50.410">
    <property type="entry name" value="von Willebrand factor, type A domain"/>
    <property type="match status" value="1"/>
</dbReference>
<reference evidence="3 4" key="1">
    <citation type="submission" date="2016-02" db="EMBL/GenBank/DDBJ databases">
        <title>Complete genome of Sinomonas atrocyanea KCTC 3377.</title>
        <authorList>
            <person name="Kim K.M."/>
        </authorList>
    </citation>
    <scope>NUCLEOTIDE SEQUENCE [LARGE SCALE GENOMIC DNA]</scope>
    <source>
        <strain evidence="3 4">KCTC 3377</strain>
    </source>
</reference>
<dbReference type="Proteomes" id="UP000070134">
    <property type="component" value="Chromosome"/>
</dbReference>
<protein>
    <submittedName>
        <fullName evidence="3">von Willebrand factor type A domain protein</fullName>
    </submittedName>
</protein>
<dbReference type="InterPro" id="IPR036465">
    <property type="entry name" value="vWFA_dom_sf"/>
</dbReference>
<evidence type="ECO:0000256" key="1">
    <source>
        <dbReference type="SAM" id="Phobius"/>
    </source>
</evidence>
<keyword evidence="1" id="KW-1133">Transmembrane helix</keyword>
<dbReference type="PROSITE" id="PS50234">
    <property type="entry name" value="VWFA"/>
    <property type="match status" value="1"/>
</dbReference>
<keyword evidence="1" id="KW-0812">Transmembrane</keyword>
<gene>
    <name evidence="3" type="ORF">SA2016_2300</name>
</gene>
<organism evidence="3 4">
    <name type="scientific">Sinomonas atrocyanea</name>
    <dbReference type="NCBI Taxonomy" id="37927"/>
    <lineage>
        <taxon>Bacteria</taxon>
        <taxon>Bacillati</taxon>
        <taxon>Actinomycetota</taxon>
        <taxon>Actinomycetes</taxon>
        <taxon>Micrococcales</taxon>
        <taxon>Micrococcaceae</taxon>
        <taxon>Sinomonas</taxon>
    </lineage>
</organism>
<dbReference type="InterPro" id="IPR002035">
    <property type="entry name" value="VWF_A"/>
</dbReference>